<dbReference type="EMBL" id="CP029550">
    <property type="protein sequence ID" value="AWN41693.1"/>
    <property type="molecule type" value="Genomic_DNA"/>
</dbReference>
<keyword evidence="1" id="KW-0732">Signal</keyword>
<keyword evidence="3" id="KW-1185">Reference proteome</keyword>
<dbReference type="KEGG" id="mets:DK389_15735"/>
<dbReference type="AlphaFoldDB" id="A0A2U8W6G0"/>
<name>A0A2U8W6G0_9HYPH</name>
<organism evidence="2 3">
    <name type="scientific">Methylobacterium durans</name>
    <dbReference type="NCBI Taxonomy" id="2202825"/>
    <lineage>
        <taxon>Bacteria</taxon>
        <taxon>Pseudomonadati</taxon>
        <taxon>Pseudomonadota</taxon>
        <taxon>Alphaproteobacteria</taxon>
        <taxon>Hyphomicrobiales</taxon>
        <taxon>Methylobacteriaceae</taxon>
        <taxon>Methylobacterium</taxon>
    </lineage>
</organism>
<feature type="chain" id="PRO_5015917387" evidence="1">
    <location>
        <begin position="25"/>
        <end position="93"/>
    </location>
</feature>
<dbReference type="RefSeq" id="WP_109890947.1">
    <property type="nucleotide sequence ID" value="NZ_CP029550.1"/>
</dbReference>
<gene>
    <name evidence="2" type="ORF">DK389_15735</name>
</gene>
<accession>A0A2U8W6G0</accession>
<proteinExistence type="predicted"/>
<sequence>MASKLTSLALALGVAAALAAPALADPAPQTKRGNETLKKYCTGDYLTYCGNLAPEDPATDACFETNWKKLSENCRRAIDAYQRTQPDAGKKKG</sequence>
<dbReference type="Proteomes" id="UP000245926">
    <property type="component" value="Chromosome"/>
</dbReference>
<dbReference type="OrthoDB" id="7998990at2"/>
<feature type="signal peptide" evidence="1">
    <location>
        <begin position="1"/>
        <end position="24"/>
    </location>
</feature>
<reference evidence="3" key="1">
    <citation type="submission" date="2018-05" db="EMBL/GenBank/DDBJ databases">
        <title>Complete Genome Sequence of Methylobacterium sp. 17SD2-17.</title>
        <authorList>
            <person name="Srinivasan S."/>
        </authorList>
    </citation>
    <scope>NUCLEOTIDE SEQUENCE [LARGE SCALE GENOMIC DNA]</scope>
    <source>
        <strain evidence="3">17SD2-17</strain>
    </source>
</reference>
<evidence type="ECO:0000256" key="1">
    <source>
        <dbReference type="SAM" id="SignalP"/>
    </source>
</evidence>
<evidence type="ECO:0000313" key="2">
    <source>
        <dbReference type="EMBL" id="AWN41693.1"/>
    </source>
</evidence>
<protein>
    <submittedName>
        <fullName evidence="2">3',5'-cyclic-nucleotide phosphodiesterase</fullName>
    </submittedName>
</protein>
<evidence type="ECO:0000313" key="3">
    <source>
        <dbReference type="Proteomes" id="UP000245926"/>
    </source>
</evidence>